<evidence type="ECO:0000313" key="4">
    <source>
        <dbReference type="Proteomes" id="UP000027586"/>
    </source>
</evidence>
<keyword evidence="1" id="KW-0472">Membrane</keyword>
<sequence>MQCIDYQTQQPAVPRVCLASYANRERFFFARNTHFTMLTAGIYFVIRLALLQIYPAYTCFKAIKLNDHRQFLPLLIYWVSATVFLVVEYFADLLVFWLPFYTEIKLLLVLWITLPQTKGAIVLYADYIEPFLTQHEKQIDKTMVEIQENTKRTLSVYGKEVVRVIGRWLSELIHKGRSLAEETSSTTTTTATAEQAPEPPSGISILDGYARSMFSSIMNRGSQLATTLQASASSTRATEGQDTQAAQPQQSSSPSQPQPQQTAQGNNATTPSSEEEPKLERSDSYDSLSSFIVAKRNAASGNGGSAASSTKASPVQPKRGETWGSYLTGWAWSSNTETAPSKDDSKSTKAE</sequence>
<dbReference type="PANTHER" id="PTHR12300">
    <property type="entry name" value="HVA22-LIKE PROTEINS"/>
    <property type="match status" value="1"/>
</dbReference>
<feature type="region of interest" description="Disordered" evidence="2">
    <location>
        <begin position="298"/>
        <end position="351"/>
    </location>
</feature>
<evidence type="ECO:0000256" key="2">
    <source>
        <dbReference type="SAM" id="MobiDB-lite"/>
    </source>
</evidence>
<feature type="transmembrane region" description="Helical" evidence="1">
    <location>
        <begin position="35"/>
        <end position="55"/>
    </location>
</feature>
<dbReference type="EMBL" id="CBTN010000009">
    <property type="protein sequence ID" value="CDH51336.1"/>
    <property type="molecule type" value="Genomic_DNA"/>
</dbReference>
<dbReference type="PANTHER" id="PTHR12300:SF117">
    <property type="entry name" value="LP05237P-RELATED"/>
    <property type="match status" value="1"/>
</dbReference>
<accession>A0A068RQS6</accession>
<feature type="compositionally biased region" description="Low complexity" evidence="2">
    <location>
        <begin position="243"/>
        <end position="270"/>
    </location>
</feature>
<dbReference type="AlphaFoldDB" id="A0A068RQS6"/>
<keyword evidence="1" id="KW-0812">Transmembrane</keyword>
<dbReference type="OrthoDB" id="434647at2759"/>
<gene>
    <name evidence="3" type="ORF">LCOR_02958.1</name>
</gene>
<comment type="caution">
    <text evidence="3">The sequence shown here is derived from an EMBL/GenBank/DDBJ whole genome shotgun (WGS) entry which is preliminary data.</text>
</comment>
<feature type="compositionally biased region" description="Basic and acidic residues" evidence="2">
    <location>
        <begin position="340"/>
        <end position="351"/>
    </location>
</feature>
<feature type="compositionally biased region" description="Basic and acidic residues" evidence="2">
    <location>
        <begin position="275"/>
        <end position="284"/>
    </location>
</feature>
<feature type="region of interest" description="Disordered" evidence="2">
    <location>
        <begin position="228"/>
        <end position="285"/>
    </location>
</feature>
<evidence type="ECO:0000256" key="1">
    <source>
        <dbReference type="RuleBase" id="RU362006"/>
    </source>
</evidence>
<dbReference type="Pfam" id="PF03134">
    <property type="entry name" value="TB2_DP1_HVA22"/>
    <property type="match status" value="1"/>
</dbReference>
<feature type="transmembrane region" description="Helical" evidence="1">
    <location>
        <begin position="75"/>
        <end position="98"/>
    </location>
</feature>
<dbReference type="STRING" id="1263082.A0A068RQS6"/>
<comment type="subcellular location">
    <subcellularLocation>
        <location evidence="1">Membrane</location>
        <topology evidence="1">Multi-pass membrane protein</topology>
    </subcellularLocation>
</comment>
<dbReference type="GO" id="GO:0071782">
    <property type="term" value="C:endoplasmic reticulum tubular network"/>
    <property type="evidence" value="ECO:0007669"/>
    <property type="project" value="TreeGrafter"/>
</dbReference>
<dbReference type="Proteomes" id="UP000027586">
    <property type="component" value="Unassembled WGS sequence"/>
</dbReference>
<comment type="similarity">
    <text evidence="1">Belongs to the DP1 family.</text>
</comment>
<feature type="compositionally biased region" description="Polar residues" evidence="2">
    <location>
        <begin position="228"/>
        <end position="242"/>
    </location>
</feature>
<dbReference type="GO" id="GO:0016020">
    <property type="term" value="C:membrane"/>
    <property type="evidence" value="ECO:0007669"/>
    <property type="project" value="UniProtKB-SubCell"/>
</dbReference>
<feature type="compositionally biased region" description="Low complexity" evidence="2">
    <location>
        <begin position="181"/>
        <end position="196"/>
    </location>
</feature>
<organism evidence="3 4">
    <name type="scientific">Lichtheimia corymbifera JMRC:FSU:9682</name>
    <dbReference type="NCBI Taxonomy" id="1263082"/>
    <lineage>
        <taxon>Eukaryota</taxon>
        <taxon>Fungi</taxon>
        <taxon>Fungi incertae sedis</taxon>
        <taxon>Mucoromycota</taxon>
        <taxon>Mucoromycotina</taxon>
        <taxon>Mucoromycetes</taxon>
        <taxon>Mucorales</taxon>
        <taxon>Lichtheimiaceae</taxon>
        <taxon>Lichtheimia</taxon>
    </lineage>
</organism>
<evidence type="ECO:0000313" key="3">
    <source>
        <dbReference type="EMBL" id="CDH51336.1"/>
    </source>
</evidence>
<comment type="caution">
    <text evidence="1">Lacks conserved residue(s) required for the propagation of feature annotation.</text>
</comment>
<reference evidence="3" key="1">
    <citation type="submission" date="2013-08" db="EMBL/GenBank/DDBJ databases">
        <title>Gene expansion shapes genome architecture in the human pathogen Lichtheimia corymbifera: an evolutionary genomics analysis in the ancient terrestrial Mucorales (Mucoromycotina).</title>
        <authorList>
            <person name="Schwartze V.U."/>
            <person name="Winter S."/>
            <person name="Shelest E."/>
            <person name="Marcet-Houben M."/>
            <person name="Horn F."/>
            <person name="Wehner S."/>
            <person name="Hoffmann K."/>
            <person name="Riege K."/>
            <person name="Sammeth M."/>
            <person name="Nowrousian M."/>
            <person name="Valiante V."/>
            <person name="Linde J."/>
            <person name="Jacobsen I.D."/>
            <person name="Marz M."/>
            <person name="Brakhage A.A."/>
            <person name="Gabaldon T."/>
            <person name="Bocker S."/>
            <person name="Voigt K."/>
        </authorList>
    </citation>
    <scope>NUCLEOTIDE SEQUENCE [LARGE SCALE GENOMIC DNA]</scope>
    <source>
        <strain evidence="3">FSU 9682</strain>
    </source>
</reference>
<keyword evidence="1" id="KW-1133">Transmembrane helix</keyword>
<dbReference type="InterPro" id="IPR004345">
    <property type="entry name" value="TB2_DP1_HVA22"/>
</dbReference>
<name>A0A068RQS6_9FUNG</name>
<protein>
    <recommendedName>
        <fullName evidence="1">Protein YOP1</fullName>
    </recommendedName>
</protein>
<dbReference type="GO" id="GO:0071786">
    <property type="term" value="P:endoplasmic reticulum tubular network organization"/>
    <property type="evidence" value="ECO:0007669"/>
    <property type="project" value="TreeGrafter"/>
</dbReference>
<feature type="compositionally biased region" description="Low complexity" evidence="2">
    <location>
        <begin position="298"/>
        <end position="309"/>
    </location>
</feature>
<feature type="region of interest" description="Disordered" evidence="2">
    <location>
        <begin position="179"/>
        <end position="205"/>
    </location>
</feature>
<dbReference type="VEuPathDB" id="FungiDB:LCOR_02958.1"/>
<proteinExistence type="inferred from homology"/>
<keyword evidence="4" id="KW-1185">Reference proteome</keyword>